<evidence type="ECO:0000313" key="5">
    <source>
        <dbReference type="EMBL" id="GJJ78738.1"/>
    </source>
</evidence>
<feature type="region of interest" description="Disordered" evidence="3">
    <location>
        <begin position="911"/>
        <end position="984"/>
    </location>
</feature>
<feature type="compositionally biased region" description="Low complexity" evidence="3">
    <location>
        <begin position="89"/>
        <end position="98"/>
    </location>
</feature>
<dbReference type="SUPFAM" id="SSF46934">
    <property type="entry name" value="UBA-like"/>
    <property type="match status" value="1"/>
</dbReference>
<feature type="compositionally biased region" description="Low complexity" evidence="3">
    <location>
        <begin position="644"/>
        <end position="659"/>
    </location>
</feature>
<accession>A0A9P3HLX3</accession>
<feature type="domain" description="UBA" evidence="4">
    <location>
        <begin position="442"/>
        <end position="485"/>
    </location>
</feature>
<dbReference type="GO" id="GO:0101031">
    <property type="term" value="C:protein folding chaperone complex"/>
    <property type="evidence" value="ECO:0007669"/>
    <property type="project" value="TreeGrafter"/>
</dbReference>
<dbReference type="InterPro" id="IPR051966">
    <property type="entry name" value="RPAP3"/>
</dbReference>
<dbReference type="Proteomes" id="UP000827284">
    <property type="component" value="Unassembled WGS sequence"/>
</dbReference>
<feature type="compositionally biased region" description="Polar residues" evidence="3">
    <location>
        <begin position="323"/>
        <end position="354"/>
    </location>
</feature>
<dbReference type="AlphaFoldDB" id="A0A9P3HLX3"/>
<reference evidence="5" key="1">
    <citation type="submission" date="2021-11" db="EMBL/GenBank/DDBJ databases">
        <authorList>
            <person name="Herlambang A."/>
            <person name="Guo Y."/>
            <person name="Takashima Y."/>
            <person name="Nishizawa T."/>
        </authorList>
    </citation>
    <scope>NUCLEOTIDE SEQUENCE</scope>
    <source>
        <strain evidence="5">E1425</strain>
    </source>
</reference>
<feature type="compositionally biased region" description="Polar residues" evidence="3">
    <location>
        <begin position="702"/>
        <end position="712"/>
    </location>
</feature>
<evidence type="ECO:0000256" key="1">
    <source>
        <dbReference type="ARBA" id="ARBA00022803"/>
    </source>
</evidence>
<feature type="region of interest" description="Disordered" evidence="3">
    <location>
        <begin position="1"/>
        <end position="449"/>
    </location>
</feature>
<dbReference type="Gene3D" id="1.10.287.110">
    <property type="entry name" value="DnaJ domain"/>
    <property type="match status" value="1"/>
</dbReference>
<feature type="region of interest" description="Disordered" evidence="3">
    <location>
        <begin position="486"/>
        <end position="561"/>
    </location>
</feature>
<dbReference type="SUPFAM" id="SSF48452">
    <property type="entry name" value="TPR-like"/>
    <property type="match status" value="1"/>
</dbReference>
<evidence type="ECO:0000256" key="2">
    <source>
        <dbReference type="PROSITE-ProRule" id="PRU00339"/>
    </source>
</evidence>
<dbReference type="SUPFAM" id="SSF46565">
    <property type="entry name" value="Chaperone J-domain"/>
    <property type="match status" value="1"/>
</dbReference>
<protein>
    <recommendedName>
        <fullName evidence="4">UBA domain-containing protein</fullName>
    </recommendedName>
</protein>
<feature type="compositionally biased region" description="Basic and acidic residues" evidence="3">
    <location>
        <begin position="601"/>
        <end position="629"/>
    </location>
</feature>
<feature type="compositionally biased region" description="Basic and acidic residues" evidence="3">
    <location>
        <begin position="952"/>
        <end position="967"/>
    </location>
</feature>
<dbReference type="InterPro" id="IPR019734">
    <property type="entry name" value="TPR_rpt"/>
</dbReference>
<feature type="compositionally biased region" description="Basic and acidic residues" evidence="3">
    <location>
        <begin position="507"/>
        <end position="516"/>
    </location>
</feature>
<organism evidence="5 6">
    <name type="scientific">Entomortierella parvispora</name>
    <dbReference type="NCBI Taxonomy" id="205924"/>
    <lineage>
        <taxon>Eukaryota</taxon>
        <taxon>Fungi</taxon>
        <taxon>Fungi incertae sedis</taxon>
        <taxon>Mucoromycota</taxon>
        <taxon>Mortierellomycotina</taxon>
        <taxon>Mortierellomycetes</taxon>
        <taxon>Mortierellales</taxon>
        <taxon>Mortierellaceae</taxon>
        <taxon>Entomortierella</taxon>
    </lineage>
</organism>
<feature type="compositionally biased region" description="Low complexity" evidence="3">
    <location>
        <begin position="548"/>
        <end position="558"/>
    </location>
</feature>
<dbReference type="PROSITE" id="PS50030">
    <property type="entry name" value="UBA"/>
    <property type="match status" value="1"/>
</dbReference>
<feature type="compositionally biased region" description="Low complexity" evidence="3">
    <location>
        <begin position="413"/>
        <end position="431"/>
    </location>
</feature>
<dbReference type="PANTHER" id="PTHR46423">
    <property type="entry name" value="RNA POLYMERASE II-ASSOCIATED PROTEIN 3"/>
    <property type="match status" value="1"/>
</dbReference>
<dbReference type="InterPro" id="IPR009060">
    <property type="entry name" value="UBA-like_sf"/>
</dbReference>
<feature type="repeat" description="TPR" evidence="2">
    <location>
        <begin position="857"/>
        <end position="890"/>
    </location>
</feature>
<dbReference type="Gene3D" id="1.10.8.10">
    <property type="entry name" value="DNA helicase RuvA subunit, C-terminal domain"/>
    <property type="match status" value="1"/>
</dbReference>
<dbReference type="SMART" id="SM00028">
    <property type="entry name" value="TPR"/>
    <property type="match status" value="3"/>
</dbReference>
<feature type="compositionally biased region" description="Low complexity" evidence="3">
    <location>
        <begin position="717"/>
        <end position="730"/>
    </location>
</feature>
<proteinExistence type="predicted"/>
<feature type="compositionally biased region" description="Low complexity" evidence="3">
    <location>
        <begin position="239"/>
        <end position="256"/>
    </location>
</feature>
<feature type="compositionally biased region" description="Gly residues" evidence="3">
    <location>
        <begin position="20"/>
        <end position="30"/>
    </location>
</feature>
<reference evidence="5" key="2">
    <citation type="journal article" date="2022" name="Microbiol. Resour. Announc.">
        <title>Whole-Genome Sequence of Entomortierella parvispora E1425, a Mucoromycotan Fungus Associated with Burkholderiaceae-Related Endosymbiotic Bacteria.</title>
        <authorList>
            <person name="Herlambang A."/>
            <person name="Guo Y."/>
            <person name="Takashima Y."/>
            <person name="Narisawa K."/>
            <person name="Ohta H."/>
            <person name="Nishizawa T."/>
        </authorList>
    </citation>
    <scope>NUCLEOTIDE SEQUENCE</scope>
    <source>
        <strain evidence="5">E1425</strain>
    </source>
</reference>
<feature type="compositionally biased region" description="Basic and acidic residues" evidence="3">
    <location>
        <begin position="524"/>
        <end position="533"/>
    </location>
</feature>
<feature type="compositionally biased region" description="Basic and acidic residues" evidence="3">
    <location>
        <begin position="660"/>
        <end position="671"/>
    </location>
</feature>
<dbReference type="InterPro" id="IPR011990">
    <property type="entry name" value="TPR-like_helical_dom_sf"/>
</dbReference>
<dbReference type="PROSITE" id="PS50005">
    <property type="entry name" value="TPR"/>
    <property type="match status" value="1"/>
</dbReference>
<feature type="compositionally biased region" description="Pro residues" evidence="3">
    <location>
        <begin position="731"/>
        <end position="742"/>
    </location>
</feature>
<feature type="compositionally biased region" description="Low complexity" evidence="3">
    <location>
        <begin position="139"/>
        <end position="177"/>
    </location>
</feature>
<evidence type="ECO:0000256" key="3">
    <source>
        <dbReference type="SAM" id="MobiDB-lite"/>
    </source>
</evidence>
<feature type="compositionally biased region" description="Low complexity" evidence="3">
    <location>
        <begin position="117"/>
        <end position="130"/>
    </location>
</feature>
<name>A0A9P3HLX3_9FUNG</name>
<dbReference type="EMBL" id="BQFW01000015">
    <property type="protein sequence ID" value="GJJ78738.1"/>
    <property type="molecule type" value="Genomic_DNA"/>
</dbReference>
<dbReference type="PANTHER" id="PTHR46423:SF1">
    <property type="entry name" value="RNA POLYMERASE II-ASSOCIATED PROTEIN 3"/>
    <property type="match status" value="1"/>
</dbReference>
<gene>
    <name evidence="5" type="ORF">EMPS_11097</name>
</gene>
<dbReference type="InterPro" id="IPR015940">
    <property type="entry name" value="UBA"/>
</dbReference>
<keyword evidence="1 2" id="KW-0802">TPR repeat</keyword>
<dbReference type="InterPro" id="IPR036869">
    <property type="entry name" value="J_dom_sf"/>
</dbReference>
<keyword evidence="6" id="KW-1185">Reference proteome</keyword>
<feature type="compositionally biased region" description="Polar residues" evidence="3">
    <location>
        <begin position="938"/>
        <end position="951"/>
    </location>
</feature>
<feature type="compositionally biased region" description="Low complexity" evidence="3">
    <location>
        <begin position="207"/>
        <end position="217"/>
    </location>
</feature>
<evidence type="ECO:0000313" key="6">
    <source>
        <dbReference type="Proteomes" id="UP000827284"/>
    </source>
</evidence>
<feature type="region of interest" description="Disordered" evidence="3">
    <location>
        <begin position="594"/>
        <end position="743"/>
    </location>
</feature>
<feature type="compositionally biased region" description="Polar residues" evidence="3">
    <location>
        <begin position="262"/>
        <end position="277"/>
    </location>
</feature>
<dbReference type="Gene3D" id="1.25.40.10">
    <property type="entry name" value="Tetratricopeptide repeat domain"/>
    <property type="match status" value="1"/>
</dbReference>
<comment type="caution">
    <text evidence="5">The sequence shown here is derived from an EMBL/GenBank/DDBJ whole genome shotgun (WGS) entry which is preliminary data.</text>
</comment>
<feature type="compositionally biased region" description="Low complexity" evidence="3">
    <location>
        <begin position="63"/>
        <end position="77"/>
    </location>
</feature>
<dbReference type="OrthoDB" id="1717591at2759"/>
<dbReference type="FunFam" id="1.10.287.110:FF:000002">
    <property type="entry name" value="putative tyrosine-protein phosphatase auxilin isoform X2"/>
    <property type="match status" value="1"/>
</dbReference>
<sequence length="1084" mass="116429">MEDLLGLSWDPKSTQQTRPGGAGLGPGASAGTGHKATPPPPVKKPAHLQMGLSKGGLVPTPATSSSFSTSSTGFTSSPQQQPFRGTLASSPASSSIQSKKTADDVFGSLMSNFGQNSAGSDLSKSLSSMTLEERRRNDQQQQQQQYMGSMGRSTPASSSGYSSPALSSASSSSFSVGGINGGSASTISQPTASRPVAFGSQTNTGLSGSFAASSSSSPTPPRGYDPGKIGGFSPLMPTLSSSPRLPPVQSQLQPLPGMTNPGPRNQTSGSSFSNTTPGGLGRSMSPAMTPLQPERSNNASPASTVGSSSNSKDPFDMLLGDQVSRSNSALKNQSLNSIRYNTPPLGQSTSTPKTTGDPWDLDFLANATHSKEPQTTSSDDVFDLGAFEKAPPLKSAGSHNDSVDALSSFIGKQPSSSGSPVAQSVSSASLSEKGSRSSPTGSSHKEGDIAQIVAMGFSADKARLALSMTENGRDIGAAIEYLIQNDEAQEQLPSSRRRTTSTPSSGEKARSRRDDGPPDLPVRPLDDGEDRAWRTKRGTQQSNRDQQQELSRAQQLQQQKDKLVGTASIFGMSVLSKANEFYKQGREKVQAVMEDITAAPEDSKPPGVRRHEWIDDEHKPSRHDQYKDSDSEDDEVFKGRREQQQQQQQRQRQQQQSKQQEYRPRHEKETFEDAYVSSSRRGRGAGSTPKSHTLFSMDEPSSKLSGQPSSKVSPLPASSGSRSTAGRATSPLPPFKPKPTRPPRVLIQANSQQIMTSNQFKEKGNESFKLGQFGQAAELYARAGQALPSGHLLLIVTQNNRAAALLKIGEYRETVAECNRTIVWIQGPDGQGVNDTFLSPSNGTGAETGVQLKDQMGKALMRRANAYENLEKFKEAKEDWTRLRDLDPSHKNAVEGHRRCEKALAMVSSGTVEAKASSSSPSLSRPAGRTPSAAPRSSPMQDLFASNQNSNRDAKTRAELERSEGVSKLRQSAAQQEQEDDEKLRLTDQVDRKMALWKSGKEDNIRALIASLGSVLWEGVGWKAVGMHELVTPQQVKIKYMRAIGKMHPDKLGASTTVEQRMMANTIFSTLNSAWDAFKVQNNM</sequence>
<evidence type="ECO:0000259" key="4">
    <source>
        <dbReference type="PROSITE" id="PS50030"/>
    </source>
</evidence>
<feature type="compositionally biased region" description="Polar residues" evidence="3">
    <location>
        <begin position="294"/>
        <end position="312"/>
    </location>
</feature>